<evidence type="ECO:0000313" key="2">
    <source>
        <dbReference type="EMBL" id="SCV04242.1"/>
    </source>
</evidence>
<dbReference type="SUPFAM" id="SSF81901">
    <property type="entry name" value="HCP-like"/>
    <property type="match status" value="1"/>
</dbReference>
<gene>
    <name evidence="2" type="ORF">LANO_0G09010G</name>
</gene>
<name>A0A1G4KIF0_9SACH</name>
<sequence>MSVVKSLCLKRASSSISMKKPPFYTVFPQKKLVNRILFELDSKLTLPKLYPVYESIYCSLGKNEPEFLIPTSFRASDVMIMKKVLEKLRHRTKSVNRNLVDLENELLEKAAEMGDSDAIAVLSFKVLKAPDKNSSEDITHAKKLIKELYQLRHALTIKLTGDFAFKNMDFDNAGIYYNQFLAIERDTYRAGEVYGKLGIISFKKPNLIEAERCLLASIRLCPLESIVQSYYHLAQIYMDSEPLKARALMESAASEGFKESFRLLGFLEMNYFKNYNKSLEWFKLGMELYDVECFIGYFDCCVKLQAWRKAGNCLKSMQNLSRASMSAETAVQSFLSSRKAHIQKLETYSNAVVSPHKLADVASVKDGELQRENRWKL</sequence>
<keyword evidence="1" id="KW-0175">Coiled coil</keyword>
<feature type="coiled-coil region" evidence="1">
    <location>
        <begin position="85"/>
        <end position="112"/>
    </location>
</feature>
<reference evidence="3" key="1">
    <citation type="submission" date="2016-03" db="EMBL/GenBank/DDBJ databases">
        <authorList>
            <person name="Devillers Hugo."/>
        </authorList>
    </citation>
    <scope>NUCLEOTIDE SEQUENCE [LARGE SCALE GENOMIC DNA]</scope>
</reference>
<keyword evidence="3" id="KW-1185">Reference proteome</keyword>
<dbReference type="Gene3D" id="1.25.40.10">
    <property type="entry name" value="Tetratricopeptide repeat domain"/>
    <property type="match status" value="1"/>
</dbReference>
<dbReference type="AlphaFoldDB" id="A0A1G4KIF0"/>
<dbReference type="EMBL" id="LT598453">
    <property type="protein sequence ID" value="SCV04242.1"/>
    <property type="molecule type" value="Genomic_DNA"/>
</dbReference>
<evidence type="ECO:0000256" key="1">
    <source>
        <dbReference type="SAM" id="Coils"/>
    </source>
</evidence>
<protein>
    <submittedName>
        <fullName evidence="2">LANO_0G09010g1_1</fullName>
    </submittedName>
</protein>
<dbReference type="InterPro" id="IPR011990">
    <property type="entry name" value="TPR-like_helical_dom_sf"/>
</dbReference>
<proteinExistence type="predicted"/>
<dbReference type="Proteomes" id="UP000189911">
    <property type="component" value="Chromosome G"/>
</dbReference>
<organism evidence="2 3">
    <name type="scientific">Lachancea nothofagi CBS 11611</name>
    <dbReference type="NCBI Taxonomy" id="1266666"/>
    <lineage>
        <taxon>Eukaryota</taxon>
        <taxon>Fungi</taxon>
        <taxon>Dikarya</taxon>
        <taxon>Ascomycota</taxon>
        <taxon>Saccharomycotina</taxon>
        <taxon>Saccharomycetes</taxon>
        <taxon>Saccharomycetales</taxon>
        <taxon>Saccharomycetaceae</taxon>
        <taxon>Lachancea</taxon>
    </lineage>
</organism>
<dbReference type="OrthoDB" id="1658288at2759"/>
<evidence type="ECO:0000313" key="3">
    <source>
        <dbReference type="Proteomes" id="UP000189911"/>
    </source>
</evidence>
<accession>A0A1G4KIF0</accession>